<keyword evidence="7" id="KW-0804">Transcription</keyword>
<feature type="compositionally biased region" description="Low complexity" evidence="9">
    <location>
        <begin position="257"/>
        <end position="279"/>
    </location>
</feature>
<feature type="compositionally biased region" description="Polar residues" evidence="9">
    <location>
        <begin position="446"/>
        <end position="471"/>
    </location>
</feature>
<feature type="compositionally biased region" description="Polar residues" evidence="9">
    <location>
        <begin position="163"/>
        <end position="186"/>
    </location>
</feature>
<feature type="compositionally biased region" description="Pro residues" evidence="9">
    <location>
        <begin position="197"/>
        <end position="206"/>
    </location>
</feature>
<gene>
    <name evidence="10" type="primary">ATN1</name>
</gene>
<evidence type="ECO:0000313" key="10">
    <source>
        <dbReference type="Ensembl" id="ENSPMRP00000028174.1"/>
    </source>
</evidence>
<evidence type="ECO:0000256" key="8">
    <source>
        <dbReference type="ARBA" id="ARBA00023242"/>
    </source>
</evidence>
<evidence type="ECO:0000256" key="1">
    <source>
        <dbReference type="ARBA" id="ARBA00004123"/>
    </source>
</evidence>
<keyword evidence="8" id="KW-0539">Nucleus</keyword>
<feature type="compositionally biased region" description="Low complexity" evidence="9">
    <location>
        <begin position="516"/>
        <end position="531"/>
    </location>
</feature>
<dbReference type="GO" id="GO:0003714">
    <property type="term" value="F:transcription corepressor activity"/>
    <property type="evidence" value="ECO:0007669"/>
    <property type="project" value="Ensembl"/>
</dbReference>
<feature type="compositionally biased region" description="Basic and acidic residues" evidence="9">
    <location>
        <begin position="22"/>
        <end position="32"/>
    </location>
</feature>
<protein>
    <submittedName>
        <fullName evidence="10">Atrophin 1</fullName>
    </submittedName>
</protein>
<feature type="region of interest" description="Disordered" evidence="9">
    <location>
        <begin position="1"/>
        <end position="633"/>
    </location>
</feature>
<dbReference type="Ensembl" id="ENSPMRT00000029894.1">
    <property type="protein sequence ID" value="ENSPMRP00000028174.1"/>
    <property type="gene ID" value="ENSPMRG00000018192.1"/>
</dbReference>
<feature type="compositionally biased region" description="Low complexity" evidence="9">
    <location>
        <begin position="384"/>
        <end position="411"/>
    </location>
</feature>
<dbReference type="AlphaFoldDB" id="A0A670JXN9"/>
<proteinExistence type="predicted"/>
<keyword evidence="11" id="KW-1185">Reference proteome</keyword>
<accession>A0A670JXN9</accession>
<evidence type="ECO:0000256" key="9">
    <source>
        <dbReference type="SAM" id="MobiDB-lite"/>
    </source>
</evidence>
<feature type="compositionally biased region" description="Basic and acidic residues" evidence="9">
    <location>
        <begin position="142"/>
        <end position="162"/>
    </location>
</feature>
<dbReference type="GO" id="GO:0008584">
    <property type="term" value="P:male gonad development"/>
    <property type="evidence" value="ECO:0007669"/>
    <property type="project" value="Ensembl"/>
</dbReference>
<evidence type="ECO:0000256" key="5">
    <source>
        <dbReference type="ARBA" id="ARBA00022990"/>
    </source>
</evidence>
<dbReference type="GO" id="GO:0008340">
    <property type="term" value="P:determination of adult lifespan"/>
    <property type="evidence" value="ECO:0007669"/>
    <property type="project" value="Ensembl"/>
</dbReference>
<keyword evidence="2" id="KW-1017">Isopeptide bond</keyword>
<dbReference type="GO" id="GO:0000122">
    <property type="term" value="P:negative regulation of transcription by RNA polymerase II"/>
    <property type="evidence" value="ECO:0007669"/>
    <property type="project" value="Ensembl"/>
</dbReference>
<evidence type="ECO:0000256" key="2">
    <source>
        <dbReference type="ARBA" id="ARBA00022499"/>
    </source>
</evidence>
<evidence type="ECO:0000313" key="11">
    <source>
        <dbReference type="Proteomes" id="UP000472272"/>
    </source>
</evidence>
<feature type="compositionally biased region" description="Polar residues" evidence="9">
    <location>
        <begin position="34"/>
        <end position="43"/>
    </location>
</feature>
<dbReference type="GeneTree" id="ENSGT00940000153615"/>
<keyword evidence="5" id="KW-0007">Acetylation</keyword>
<dbReference type="GO" id="GO:0016477">
    <property type="term" value="P:cell migration"/>
    <property type="evidence" value="ECO:0007669"/>
    <property type="project" value="Ensembl"/>
</dbReference>
<keyword evidence="4" id="KW-0832">Ubl conjugation</keyword>
<name>A0A670JXN9_PODMU</name>
<feature type="compositionally biased region" description="Basic and acidic residues" evidence="9">
    <location>
        <begin position="52"/>
        <end position="64"/>
    </location>
</feature>
<feature type="region of interest" description="Disordered" evidence="9">
    <location>
        <begin position="840"/>
        <end position="869"/>
    </location>
</feature>
<dbReference type="InterPro" id="IPR002951">
    <property type="entry name" value="Atrophin-like"/>
</dbReference>
<dbReference type="GO" id="GO:0005737">
    <property type="term" value="C:cytoplasm"/>
    <property type="evidence" value="ECO:0007669"/>
    <property type="project" value="Ensembl"/>
</dbReference>
<dbReference type="GO" id="GO:0016363">
    <property type="term" value="C:nuclear matrix"/>
    <property type="evidence" value="ECO:0007669"/>
    <property type="project" value="Ensembl"/>
</dbReference>
<dbReference type="GO" id="GO:0005654">
    <property type="term" value="C:nucleoplasm"/>
    <property type="evidence" value="ECO:0007669"/>
    <property type="project" value="Ensembl"/>
</dbReference>
<dbReference type="Pfam" id="PF03154">
    <property type="entry name" value="Atrophin-1"/>
    <property type="match status" value="1"/>
</dbReference>
<feature type="compositionally biased region" description="Low complexity" evidence="9">
    <location>
        <begin position="691"/>
        <end position="710"/>
    </location>
</feature>
<feature type="compositionally biased region" description="Basic and acidic residues" evidence="9">
    <location>
        <begin position="80"/>
        <end position="98"/>
    </location>
</feature>
<feature type="region of interest" description="Disordered" evidence="9">
    <location>
        <begin position="649"/>
        <end position="729"/>
    </location>
</feature>
<dbReference type="Proteomes" id="UP000472272">
    <property type="component" value="Chromosome 17"/>
</dbReference>
<dbReference type="GO" id="GO:0032094">
    <property type="term" value="P:response to food"/>
    <property type="evidence" value="ECO:0007669"/>
    <property type="project" value="Ensembl"/>
</dbReference>
<dbReference type="GO" id="GO:0030011">
    <property type="term" value="P:maintenance of cell polarity"/>
    <property type="evidence" value="ECO:0007669"/>
    <property type="project" value="Ensembl"/>
</dbReference>
<dbReference type="GO" id="GO:0001906">
    <property type="term" value="P:cell killing"/>
    <property type="evidence" value="ECO:0007669"/>
    <property type="project" value="Ensembl"/>
</dbReference>
<dbReference type="GO" id="GO:0003713">
    <property type="term" value="F:transcription coactivator activity"/>
    <property type="evidence" value="ECO:0007669"/>
    <property type="project" value="Ensembl"/>
</dbReference>
<reference evidence="10" key="2">
    <citation type="submission" date="2025-08" db="UniProtKB">
        <authorList>
            <consortium name="Ensembl"/>
        </authorList>
    </citation>
    <scope>IDENTIFICATION</scope>
</reference>
<dbReference type="PANTHER" id="PTHR13859:SF9">
    <property type="entry name" value="ATROPHIN-1"/>
    <property type="match status" value="1"/>
</dbReference>
<evidence type="ECO:0000256" key="6">
    <source>
        <dbReference type="ARBA" id="ARBA00023015"/>
    </source>
</evidence>
<comment type="subcellular location">
    <subcellularLocation>
        <location evidence="1">Nucleus</location>
    </subcellularLocation>
</comment>
<dbReference type="InterPro" id="IPR017993">
    <property type="entry name" value="Atrophin-1"/>
</dbReference>
<dbReference type="GO" id="GO:0007283">
    <property type="term" value="P:spermatogenesis"/>
    <property type="evidence" value="ECO:0007669"/>
    <property type="project" value="Ensembl"/>
</dbReference>
<dbReference type="GO" id="GO:0051402">
    <property type="term" value="P:neuron apoptotic process"/>
    <property type="evidence" value="ECO:0007669"/>
    <property type="project" value="Ensembl"/>
</dbReference>
<dbReference type="GO" id="GO:0009791">
    <property type="term" value="P:post-embryonic development"/>
    <property type="evidence" value="ECO:0007669"/>
    <property type="project" value="Ensembl"/>
</dbReference>
<dbReference type="GO" id="GO:0019904">
    <property type="term" value="F:protein domain specific binding"/>
    <property type="evidence" value="ECO:0007669"/>
    <property type="project" value="Ensembl"/>
</dbReference>
<reference evidence="10" key="3">
    <citation type="submission" date="2025-09" db="UniProtKB">
        <authorList>
            <consortium name="Ensembl"/>
        </authorList>
    </citation>
    <scope>IDENTIFICATION</scope>
</reference>
<feature type="compositionally biased region" description="Pro residues" evidence="9">
    <location>
        <begin position="678"/>
        <end position="690"/>
    </location>
</feature>
<feature type="compositionally biased region" description="Basic and acidic residues" evidence="9">
    <location>
        <begin position="1"/>
        <end position="15"/>
    </location>
</feature>
<evidence type="ECO:0000256" key="7">
    <source>
        <dbReference type="ARBA" id="ARBA00023163"/>
    </source>
</evidence>
<evidence type="ECO:0000256" key="3">
    <source>
        <dbReference type="ARBA" id="ARBA00022553"/>
    </source>
</evidence>
<keyword evidence="3" id="KW-0597">Phosphoprotein</keyword>
<organism evidence="10 11">
    <name type="scientific">Podarcis muralis</name>
    <name type="common">Wall lizard</name>
    <name type="synonym">Lacerta muralis</name>
    <dbReference type="NCBI Taxonomy" id="64176"/>
    <lineage>
        <taxon>Eukaryota</taxon>
        <taxon>Metazoa</taxon>
        <taxon>Chordata</taxon>
        <taxon>Craniata</taxon>
        <taxon>Vertebrata</taxon>
        <taxon>Euteleostomi</taxon>
        <taxon>Lepidosauria</taxon>
        <taxon>Squamata</taxon>
        <taxon>Bifurcata</taxon>
        <taxon>Unidentata</taxon>
        <taxon>Episquamata</taxon>
        <taxon>Laterata</taxon>
        <taxon>Lacertibaenia</taxon>
        <taxon>Lacertidae</taxon>
        <taxon>Podarcis</taxon>
    </lineage>
</organism>
<dbReference type="PRINTS" id="PR01222">
    <property type="entry name" value="ATROPHIN"/>
</dbReference>
<sequence length="869" mass="90230">MFSSTRTKENGDPTSKRMKTRQNKDSMEDRVQQKGRNSNSMENKMSMRSGRKKETPGPREELRTRGRASPGGVSTSSSDGKAEKSRQTSKKGRVEESMAPKGSKQSRPEEISESEGEDTNAPKKTKTEELPRPQSPSDVDSLDGHSFNDETSSDPRDIDQDNRSTSPSVYSPGSVENDSDSSSVLSQGPARSYHHPPLFPQSPSPAPLAEGLARPPEPNFSLAGDVHPPGPAGSYQPQLEAQASRIFQAQAPPPPTLSANSSSSSSSPSSSTSSSSCTTHVPLYSGANVVQMGPKAVGAGPGLPAPGGREQALGTKHNPPPTTPISLAPVAGGLPPQKTPPNNSPSVLPSSTAAFPHVLANLPPPPALRPLNNMSAASSSPGVAGQALGGHLPPPHGMGQDKSPVPSRYPYAPAPPPPSSSAAQYALPPPSQALPSYSSSYGHSFPQPSSLSVASQPPKYTQPSMPSQPVWSQGPPPYSRPLGNVGSHPPAAFPGQAALHQQQHQHHSHGSGAGGPAAAAAAPQAPGGYPHPLEPGPHHPSHAAYGLRLYPPHGHATYSQAPSASSSSASSSSASSSSSSSSSTTSSSSSSSAPQGTYLGVCSHPQGQNTAAYTFPPPPPPSPAHGAGPPVTSASVTLSTVITTMASASAAPYKTASPPAGPPSVTPYGKRTASPSPTFQPPAPYKPGSPPSSSSSSSSSASSFRAATPPGYRLASSPAGGGYKAPSPAPVAPQLQGVCRPLPLPCPRCPSALRRSSKSLPRNTSPRRVRCPPSGAPRQPPRWWTWQAMPASLRGSINTWIAASTPAHGPISTLYHWTAPSWLRRGQILWRRCAGRLSRRPGRRRSVKGSESERRRGRGRKNGSWKEVW</sequence>
<feature type="compositionally biased region" description="Low complexity" evidence="9">
    <location>
        <begin position="563"/>
        <end position="593"/>
    </location>
</feature>
<keyword evidence="6" id="KW-0805">Transcription regulation</keyword>
<feature type="compositionally biased region" description="Polar residues" evidence="9">
    <location>
        <begin position="235"/>
        <end position="247"/>
    </location>
</feature>
<evidence type="ECO:0000256" key="4">
    <source>
        <dbReference type="ARBA" id="ARBA00022843"/>
    </source>
</evidence>
<dbReference type="OMA" id="NTHANIN"/>
<feature type="region of interest" description="Disordered" evidence="9">
    <location>
        <begin position="754"/>
        <end position="782"/>
    </location>
</feature>
<reference evidence="10 11" key="1">
    <citation type="journal article" date="2019" name="Proc. Natl. Acad. Sci. U.S.A.">
        <title>Regulatory changes in pterin and carotenoid genes underlie balanced color polymorphisms in the wall lizard.</title>
        <authorList>
            <person name="Andrade P."/>
            <person name="Pinho C."/>
            <person name="Perez I de Lanuza G."/>
            <person name="Afonso S."/>
            <person name="Brejcha J."/>
            <person name="Rubin C.J."/>
            <person name="Wallerman O."/>
            <person name="Pereira P."/>
            <person name="Sabatino S.J."/>
            <person name="Bellati A."/>
            <person name="Pellitteri-Rosa D."/>
            <person name="Bosakova Z."/>
            <person name="Bunikis I."/>
            <person name="Carretero M.A."/>
            <person name="Feiner N."/>
            <person name="Marsik P."/>
            <person name="Pauperio F."/>
            <person name="Salvi D."/>
            <person name="Soler L."/>
            <person name="While G.M."/>
            <person name="Uller T."/>
            <person name="Font E."/>
            <person name="Andersson L."/>
            <person name="Carneiro M."/>
        </authorList>
    </citation>
    <scope>NUCLEOTIDE SEQUENCE</scope>
</reference>
<dbReference type="PANTHER" id="PTHR13859">
    <property type="entry name" value="ATROPHIN-RELATED"/>
    <property type="match status" value="1"/>
</dbReference>
<dbReference type="GO" id="GO:0035264">
    <property type="term" value="P:multicellular organism growth"/>
    <property type="evidence" value="ECO:0007669"/>
    <property type="project" value="Ensembl"/>
</dbReference>